<dbReference type="InterPro" id="IPR039552">
    <property type="entry name" value="IS66_C"/>
</dbReference>
<feature type="domain" description="Transposase IS66 C-terminal" evidence="1">
    <location>
        <begin position="20"/>
        <end position="53"/>
    </location>
</feature>
<accession>A0ABV9KZG2</accession>
<dbReference type="Pfam" id="PF13817">
    <property type="entry name" value="DDE_Tnp_IS66_C"/>
    <property type="match status" value="1"/>
</dbReference>
<name>A0ABV9KZG2_9BACT</name>
<sequence length="62" mass="6971">DKPEAAGTWIYGRNSPNYYGTCRLHGVNPEAWLTDVLNRLPDTKTEDLHLLLPGAWLPTGQH</sequence>
<protein>
    <submittedName>
        <fullName evidence="2">Transposase domain-containing protein</fullName>
    </submittedName>
</protein>
<organism evidence="2 3">
    <name type="scientific">Dysgonomonas termitidis</name>
    <dbReference type="NCBI Taxonomy" id="1516126"/>
    <lineage>
        <taxon>Bacteria</taxon>
        <taxon>Pseudomonadati</taxon>
        <taxon>Bacteroidota</taxon>
        <taxon>Bacteroidia</taxon>
        <taxon>Bacteroidales</taxon>
        <taxon>Dysgonomonadaceae</taxon>
        <taxon>Dysgonomonas</taxon>
    </lineage>
</organism>
<evidence type="ECO:0000259" key="1">
    <source>
        <dbReference type="Pfam" id="PF13817"/>
    </source>
</evidence>
<evidence type="ECO:0000313" key="3">
    <source>
        <dbReference type="Proteomes" id="UP001596023"/>
    </source>
</evidence>
<dbReference type="EMBL" id="JBHSGN010000086">
    <property type="protein sequence ID" value="MFC4674971.1"/>
    <property type="molecule type" value="Genomic_DNA"/>
</dbReference>
<gene>
    <name evidence="2" type="ORF">ACFO6W_14810</name>
</gene>
<reference evidence="3" key="1">
    <citation type="journal article" date="2019" name="Int. J. Syst. Evol. Microbiol.">
        <title>The Global Catalogue of Microorganisms (GCM) 10K type strain sequencing project: providing services to taxonomists for standard genome sequencing and annotation.</title>
        <authorList>
            <consortium name="The Broad Institute Genomics Platform"/>
            <consortium name="The Broad Institute Genome Sequencing Center for Infectious Disease"/>
            <person name="Wu L."/>
            <person name="Ma J."/>
        </authorList>
    </citation>
    <scope>NUCLEOTIDE SEQUENCE [LARGE SCALE GENOMIC DNA]</scope>
    <source>
        <strain evidence="3">CCUG 66188</strain>
    </source>
</reference>
<dbReference type="Proteomes" id="UP001596023">
    <property type="component" value="Unassembled WGS sequence"/>
</dbReference>
<evidence type="ECO:0000313" key="2">
    <source>
        <dbReference type="EMBL" id="MFC4674971.1"/>
    </source>
</evidence>
<keyword evidence="3" id="KW-1185">Reference proteome</keyword>
<comment type="caution">
    <text evidence="2">The sequence shown here is derived from an EMBL/GenBank/DDBJ whole genome shotgun (WGS) entry which is preliminary data.</text>
</comment>
<proteinExistence type="predicted"/>
<dbReference type="RefSeq" id="WP_379997745.1">
    <property type="nucleotide sequence ID" value="NZ_JBHSGN010000086.1"/>
</dbReference>
<feature type="non-terminal residue" evidence="2">
    <location>
        <position position="1"/>
    </location>
</feature>